<keyword evidence="1" id="KW-0812">Transmembrane</keyword>
<proteinExistence type="predicted"/>
<name>A0A239CRI7_9BACT</name>
<protein>
    <submittedName>
        <fullName evidence="2">ATP synthase protein I</fullName>
    </submittedName>
</protein>
<evidence type="ECO:0000313" key="2">
    <source>
        <dbReference type="EMBL" id="SNS22876.1"/>
    </source>
</evidence>
<evidence type="ECO:0000256" key="1">
    <source>
        <dbReference type="SAM" id="Phobius"/>
    </source>
</evidence>
<keyword evidence="3" id="KW-1185">Reference proteome</keyword>
<organism evidence="2 3">
    <name type="scientific">Humidesulfovibrio mexicanus</name>
    <dbReference type="NCBI Taxonomy" id="147047"/>
    <lineage>
        <taxon>Bacteria</taxon>
        <taxon>Pseudomonadati</taxon>
        <taxon>Thermodesulfobacteriota</taxon>
        <taxon>Desulfovibrionia</taxon>
        <taxon>Desulfovibrionales</taxon>
        <taxon>Desulfovibrionaceae</taxon>
        <taxon>Humidesulfovibrio</taxon>
    </lineage>
</organism>
<dbReference type="RefSeq" id="WP_089275437.1">
    <property type="nucleotide sequence ID" value="NZ_FZOC01000009.1"/>
</dbReference>
<dbReference type="EMBL" id="FZOC01000009">
    <property type="protein sequence ID" value="SNS22876.1"/>
    <property type="molecule type" value="Genomic_DNA"/>
</dbReference>
<gene>
    <name evidence="2" type="ORF">SAMN04488503_3253</name>
</gene>
<dbReference type="InterPro" id="IPR032820">
    <property type="entry name" value="ATPase_put"/>
</dbReference>
<sequence length="90" mass="9942">MFFPKQGKQSGALELFYVAGTIGLQLVSATFIGLAMGYFLDKWLGTSPWLLVVFLLLGIVAGFRDVYREARRIQRRTGEGTGKDGQEPGK</sequence>
<evidence type="ECO:0000313" key="3">
    <source>
        <dbReference type="Proteomes" id="UP000198324"/>
    </source>
</evidence>
<dbReference type="OrthoDB" id="15401at2"/>
<feature type="transmembrane region" description="Helical" evidence="1">
    <location>
        <begin position="12"/>
        <end position="40"/>
    </location>
</feature>
<reference evidence="2 3" key="1">
    <citation type="submission" date="2017-06" db="EMBL/GenBank/DDBJ databases">
        <authorList>
            <person name="Kim H.J."/>
            <person name="Triplett B.A."/>
        </authorList>
    </citation>
    <scope>NUCLEOTIDE SEQUENCE [LARGE SCALE GENOMIC DNA]</scope>
    <source>
        <strain evidence="2 3">DSM 13116</strain>
    </source>
</reference>
<accession>A0A239CRI7</accession>
<dbReference type="Pfam" id="PF09527">
    <property type="entry name" value="ATPase_gene1"/>
    <property type="match status" value="1"/>
</dbReference>
<feature type="transmembrane region" description="Helical" evidence="1">
    <location>
        <begin position="46"/>
        <end position="67"/>
    </location>
</feature>
<dbReference type="AlphaFoldDB" id="A0A239CRI7"/>
<dbReference type="Proteomes" id="UP000198324">
    <property type="component" value="Unassembled WGS sequence"/>
</dbReference>
<keyword evidence="1" id="KW-0472">Membrane</keyword>
<keyword evidence="1" id="KW-1133">Transmembrane helix</keyword>